<dbReference type="Proteomes" id="UP000267798">
    <property type="component" value="Unassembled WGS sequence"/>
</dbReference>
<dbReference type="OrthoDB" id="334783at2"/>
<sequence>MTNEQAYDHEPFAQIAKKLNTGGELRDCRRLAGGISAVTTYIEVASSQGEINRYVVRQHGAADLSRDADIAGHEFELLRLLKQNGISVAQPMLYDASCAILPSPYIVAAYVEGQVELQPQQSVYKARQLASQLAAIHQVRISHTELPFLADMHKVVSGKLASRPGQLDDSLSEGPIREALMMAWPSLRLNEGTLLHGDYWPGNVLWKEGELAAVMDWEDAAWGDPLSDVGNARMELLWAYGEAAMEAFTEQYRQEMPQLAYESLPYWDLCAALRPASQLSGWGLDPDTERVMRERHAVFTAQALAVRHRIL</sequence>
<dbReference type="GO" id="GO:0016740">
    <property type="term" value="F:transferase activity"/>
    <property type="evidence" value="ECO:0007669"/>
    <property type="project" value="UniProtKB-KW"/>
</dbReference>
<dbReference type="InterPro" id="IPR002575">
    <property type="entry name" value="Aminoglycoside_PTrfase"/>
</dbReference>
<dbReference type="PANTHER" id="PTHR21310">
    <property type="entry name" value="AMINOGLYCOSIDE PHOSPHOTRANSFERASE-RELATED-RELATED"/>
    <property type="match status" value="1"/>
</dbReference>
<evidence type="ECO:0000313" key="3">
    <source>
        <dbReference type="Proteomes" id="UP000267798"/>
    </source>
</evidence>
<dbReference type="Gene3D" id="3.90.1200.10">
    <property type="match status" value="1"/>
</dbReference>
<protein>
    <submittedName>
        <fullName evidence="2">Phosphotransferase family protein</fullName>
    </submittedName>
</protein>
<comment type="caution">
    <text evidence="2">The sequence shown here is derived from an EMBL/GenBank/DDBJ whole genome shotgun (WGS) entry which is preliminary data.</text>
</comment>
<keyword evidence="2" id="KW-0808">Transferase</keyword>
<keyword evidence="3" id="KW-1185">Reference proteome</keyword>
<dbReference type="AlphaFoldDB" id="A0A3A6PEN6"/>
<dbReference type="Gene3D" id="3.30.200.20">
    <property type="entry name" value="Phosphorylase Kinase, domain 1"/>
    <property type="match status" value="1"/>
</dbReference>
<dbReference type="InterPro" id="IPR011009">
    <property type="entry name" value="Kinase-like_dom_sf"/>
</dbReference>
<dbReference type="EMBL" id="QXQB01000006">
    <property type="protein sequence ID" value="RJX37248.1"/>
    <property type="molecule type" value="Genomic_DNA"/>
</dbReference>
<dbReference type="InterPro" id="IPR051678">
    <property type="entry name" value="AGP_Transferase"/>
</dbReference>
<dbReference type="RefSeq" id="WP_120113802.1">
    <property type="nucleotide sequence ID" value="NZ_QXQB01000006.1"/>
</dbReference>
<feature type="domain" description="Aminoglycoside phosphotransferase" evidence="1">
    <location>
        <begin position="28"/>
        <end position="259"/>
    </location>
</feature>
<dbReference type="SUPFAM" id="SSF56112">
    <property type="entry name" value="Protein kinase-like (PK-like)"/>
    <property type="match status" value="1"/>
</dbReference>
<name>A0A3A6PEN6_9BACL</name>
<evidence type="ECO:0000313" key="2">
    <source>
        <dbReference type="EMBL" id="RJX37248.1"/>
    </source>
</evidence>
<gene>
    <name evidence="2" type="ORF">D3P09_23100</name>
</gene>
<proteinExistence type="predicted"/>
<evidence type="ECO:0000259" key="1">
    <source>
        <dbReference type="Pfam" id="PF01636"/>
    </source>
</evidence>
<dbReference type="Pfam" id="PF01636">
    <property type="entry name" value="APH"/>
    <property type="match status" value="1"/>
</dbReference>
<organism evidence="2 3">
    <name type="scientific">Paenibacillus pinisoli</name>
    <dbReference type="NCBI Taxonomy" id="1276110"/>
    <lineage>
        <taxon>Bacteria</taxon>
        <taxon>Bacillati</taxon>
        <taxon>Bacillota</taxon>
        <taxon>Bacilli</taxon>
        <taxon>Bacillales</taxon>
        <taxon>Paenibacillaceae</taxon>
        <taxon>Paenibacillus</taxon>
    </lineage>
</organism>
<reference evidence="2 3" key="1">
    <citation type="submission" date="2018-09" db="EMBL/GenBank/DDBJ databases">
        <title>Paenibacillus aracenensis nov. sp. isolated from a cave in southern Spain.</title>
        <authorList>
            <person name="Jurado V."/>
            <person name="Gutierrez-Patricio S."/>
            <person name="Gonzalez-Pimentel J.L."/>
            <person name="Miller A.Z."/>
            <person name="Laiz L."/>
            <person name="Saiz-Jimenez C."/>
        </authorList>
    </citation>
    <scope>NUCLEOTIDE SEQUENCE [LARGE SCALE GENOMIC DNA]</scope>
    <source>
        <strain evidence="2 3">JCM 19203</strain>
    </source>
</reference>
<accession>A0A3A6PEN6</accession>